<gene>
    <name evidence="2" type="ORF">DVS28_a0744</name>
</gene>
<dbReference type="InterPro" id="IPR016181">
    <property type="entry name" value="Acyl_CoA_acyltransferase"/>
</dbReference>
<reference evidence="2 3" key="1">
    <citation type="submission" date="2018-09" db="EMBL/GenBank/DDBJ databases">
        <title>Complete genome sequence of Euzebya sp. DY32-46 isolated from seawater of Pacific Ocean.</title>
        <authorList>
            <person name="Xu L."/>
            <person name="Wu Y.-H."/>
            <person name="Xu X.-W."/>
        </authorList>
    </citation>
    <scope>NUCLEOTIDE SEQUENCE [LARGE SCALE GENOMIC DNA]</scope>
    <source>
        <strain evidence="2 3">DY32-46</strain>
    </source>
</reference>
<keyword evidence="3" id="KW-1185">Reference proteome</keyword>
<organism evidence="2 3">
    <name type="scientific">Euzebya pacifica</name>
    <dbReference type="NCBI Taxonomy" id="1608957"/>
    <lineage>
        <taxon>Bacteria</taxon>
        <taxon>Bacillati</taxon>
        <taxon>Actinomycetota</taxon>
        <taxon>Nitriliruptoria</taxon>
        <taxon>Euzebyales</taxon>
    </lineage>
</organism>
<proteinExistence type="predicted"/>
<sequence length="319" mass="34378">MQDHQAAYRTPFLSPQHALVADTVMDDVWVLVISDDHGPTAFLPLQRTGDRGRPLLDACNDGDGMVQRSGASLDVSGALRLVGLASFTFGHTPVVADGLCRFHEARALSSIVDLPFGFEDYAQQLRDRGSSVLSEAARKARRLAREEGDLRFDIDVEEGGAAAILVRMKAEQLPPVERERFLAAPVGEFITAAGRLPASEDYESILSVLWAGDTPVAVHWGLRRGPLLVSVVPAYSTALARCSPGLLLHIELLRQVEKLGVTRLELGLGANPVKKRLRTGTQALAAGTVEANPFRLVARRARNAGRALGRVGDGRQAPS</sequence>
<dbReference type="Pfam" id="PF13480">
    <property type="entry name" value="Acetyltransf_6"/>
    <property type="match status" value="1"/>
</dbReference>
<accession>A0A346XT98</accession>
<dbReference type="AlphaFoldDB" id="A0A346XT98"/>
<evidence type="ECO:0000313" key="2">
    <source>
        <dbReference type="EMBL" id="AXV05445.1"/>
    </source>
</evidence>
<dbReference type="SUPFAM" id="SSF55729">
    <property type="entry name" value="Acyl-CoA N-acyltransferases (Nat)"/>
    <property type="match status" value="1"/>
</dbReference>
<name>A0A346XT98_9ACTN</name>
<dbReference type="Proteomes" id="UP000264006">
    <property type="component" value="Chromosome"/>
</dbReference>
<feature type="domain" description="BioF2-like acetyltransferase" evidence="1">
    <location>
        <begin position="137"/>
        <end position="274"/>
    </location>
</feature>
<dbReference type="KEGG" id="euz:DVS28_a0744"/>
<evidence type="ECO:0000313" key="3">
    <source>
        <dbReference type="Proteomes" id="UP000264006"/>
    </source>
</evidence>
<evidence type="ECO:0000259" key="1">
    <source>
        <dbReference type="Pfam" id="PF13480"/>
    </source>
</evidence>
<dbReference type="InterPro" id="IPR038740">
    <property type="entry name" value="BioF2-like_GNAT_dom"/>
</dbReference>
<protein>
    <recommendedName>
        <fullName evidence="1">BioF2-like acetyltransferase domain-containing protein</fullName>
    </recommendedName>
</protein>
<dbReference type="EMBL" id="CP031165">
    <property type="protein sequence ID" value="AXV05445.1"/>
    <property type="molecule type" value="Genomic_DNA"/>
</dbReference>